<reference evidence="5" key="1">
    <citation type="journal article" date="2021" name="PeerJ">
        <title>Extensive microbial diversity within the chicken gut microbiome revealed by metagenomics and culture.</title>
        <authorList>
            <person name="Gilroy R."/>
            <person name="Ravi A."/>
            <person name="Getino M."/>
            <person name="Pursley I."/>
            <person name="Horton D.L."/>
            <person name="Alikhan N.F."/>
            <person name="Baker D."/>
            <person name="Gharbi K."/>
            <person name="Hall N."/>
            <person name="Watson M."/>
            <person name="Adriaenssens E.M."/>
            <person name="Foster-Nyarko E."/>
            <person name="Jarju S."/>
            <person name="Secka A."/>
            <person name="Antonio M."/>
            <person name="Oren A."/>
            <person name="Chaudhuri R.R."/>
            <person name="La Ragione R."/>
            <person name="Hildebrand F."/>
            <person name="Pallen M.J."/>
        </authorList>
    </citation>
    <scope>NUCLEOTIDE SEQUENCE</scope>
    <source>
        <strain evidence="5">USAMLcec3-2134</strain>
    </source>
</reference>
<gene>
    <name evidence="5" type="ORF">H9763_01710</name>
</gene>
<reference evidence="5" key="2">
    <citation type="submission" date="2021-04" db="EMBL/GenBank/DDBJ databases">
        <authorList>
            <person name="Gilroy R."/>
        </authorList>
    </citation>
    <scope>NUCLEOTIDE SEQUENCE</scope>
    <source>
        <strain evidence="5">USAMLcec3-2134</strain>
    </source>
</reference>
<evidence type="ECO:0000313" key="6">
    <source>
        <dbReference type="Proteomes" id="UP000886883"/>
    </source>
</evidence>
<feature type="domain" description="GH29D-like beta-sandwich" evidence="4">
    <location>
        <begin position="303"/>
        <end position="368"/>
    </location>
</feature>
<feature type="domain" description="GH29D-like beta-sandwich" evidence="4">
    <location>
        <begin position="220"/>
        <end position="286"/>
    </location>
</feature>
<accession>A0A9D2MQ26</accession>
<dbReference type="PROSITE" id="PS50005">
    <property type="entry name" value="TPR"/>
    <property type="match status" value="1"/>
</dbReference>
<dbReference type="InterPro" id="IPR011990">
    <property type="entry name" value="TPR-like_helical_dom_sf"/>
</dbReference>
<dbReference type="Proteomes" id="UP000886883">
    <property type="component" value="Unassembled WGS sequence"/>
</dbReference>
<keyword evidence="3" id="KW-0472">Membrane</keyword>
<feature type="repeat" description="TPR" evidence="1">
    <location>
        <begin position="105"/>
        <end position="138"/>
    </location>
</feature>
<dbReference type="SMART" id="SM00028">
    <property type="entry name" value="TPR"/>
    <property type="match status" value="2"/>
</dbReference>
<keyword evidence="3" id="KW-1133">Transmembrane helix</keyword>
<proteinExistence type="predicted"/>
<comment type="caution">
    <text evidence="5">The sequence shown here is derived from an EMBL/GenBank/DDBJ whole genome shotgun (WGS) entry which is preliminary data.</text>
</comment>
<dbReference type="InterPro" id="IPR059177">
    <property type="entry name" value="GH29D-like_dom"/>
</dbReference>
<name>A0A9D2MQ26_9FIRM</name>
<dbReference type="Gene3D" id="1.25.40.10">
    <property type="entry name" value="Tetratricopeptide repeat domain"/>
    <property type="match status" value="1"/>
</dbReference>
<organism evidence="5 6">
    <name type="scientific">Candidatus Eisenbergiella merdigallinarum</name>
    <dbReference type="NCBI Taxonomy" id="2838552"/>
    <lineage>
        <taxon>Bacteria</taxon>
        <taxon>Bacillati</taxon>
        <taxon>Bacillota</taxon>
        <taxon>Clostridia</taxon>
        <taxon>Lachnospirales</taxon>
        <taxon>Lachnospiraceae</taxon>
        <taxon>Eisenbergiella</taxon>
    </lineage>
</organism>
<evidence type="ECO:0000256" key="2">
    <source>
        <dbReference type="SAM" id="MobiDB-lite"/>
    </source>
</evidence>
<protein>
    <submittedName>
        <fullName evidence="5">Chitobiase/beta-hexosaminidase C-terminal domain-containing protein</fullName>
    </submittedName>
</protein>
<feature type="transmembrane region" description="Helical" evidence="3">
    <location>
        <begin position="82"/>
        <end position="104"/>
    </location>
</feature>
<evidence type="ECO:0000259" key="4">
    <source>
        <dbReference type="Pfam" id="PF13290"/>
    </source>
</evidence>
<dbReference type="Pfam" id="PF13290">
    <property type="entry name" value="CHB_HEX_C_1"/>
    <property type="match status" value="2"/>
</dbReference>
<evidence type="ECO:0000256" key="1">
    <source>
        <dbReference type="PROSITE-ProRule" id="PRU00339"/>
    </source>
</evidence>
<dbReference type="EMBL" id="DWXE01000006">
    <property type="protein sequence ID" value="HJB90162.1"/>
    <property type="molecule type" value="Genomic_DNA"/>
</dbReference>
<dbReference type="InterPro" id="IPR019734">
    <property type="entry name" value="TPR_rpt"/>
</dbReference>
<sequence length="487" mass="54476">MKCPNCGAWMKDGHMYCERCGREIQIVPEFEPELENSIHTTLSNVATEITAPSGDRKRPSGEKGSWKKIHKPGKNERKAFRILLFVLLGLACLGGIVAGVRRFWPDYQYQQARQRMEKEDYRGALAYYQRAVSLSPNSLSCLNGLSACYYMLGEYDAAEEICLEMLALEGSNEAAYQRLVSIYGQQQEYGKINELMQECKSQDIISMYLDYMANPPQTEPAGGTYHEVQNVKLISNAAGTIYYTTDGSAPDESSPVYTGPIVLESGDHTVKAFFVNEYGVRSDVVTARFSIDASVPEPPEVTPASGTYEKPVQIAVEVPEGCKVYYTTDRTDPATTSRQYEAPVWMPAGYSTFRFAVVSPNGVTGEVTERQYALDLHAVLSMEAASNQLLLTLKNAGVILNIQGDLPDRKGHNLYTYRYALTINDNNYYLYREYYEEKAGTSNATGNDYVVNYMSGECYRAIQQEDGTWKLYNIQEDEAESSSGEGF</sequence>
<keyword evidence="1" id="KW-0802">TPR repeat</keyword>
<dbReference type="AlphaFoldDB" id="A0A9D2MQ26"/>
<dbReference type="Pfam" id="PF14559">
    <property type="entry name" value="TPR_19"/>
    <property type="match status" value="1"/>
</dbReference>
<feature type="compositionally biased region" description="Basic and acidic residues" evidence="2">
    <location>
        <begin position="54"/>
        <end position="65"/>
    </location>
</feature>
<dbReference type="SUPFAM" id="SSF48452">
    <property type="entry name" value="TPR-like"/>
    <property type="match status" value="1"/>
</dbReference>
<evidence type="ECO:0000256" key="3">
    <source>
        <dbReference type="SAM" id="Phobius"/>
    </source>
</evidence>
<evidence type="ECO:0000313" key="5">
    <source>
        <dbReference type="EMBL" id="HJB90162.1"/>
    </source>
</evidence>
<feature type="region of interest" description="Disordered" evidence="2">
    <location>
        <begin position="48"/>
        <end position="70"/>
    </location>
</feature>
<keyword evidence="3" id="KW-0812">Transmembrane</keyword>